<evidence type="ECO:0000313" key="1">
    <source>
        <dbReference type="EMBL" id="MUG32439.1"/>
    </source>
</evidence>
<dbReference type="SUPFAM" id="SSF53335">
    <property type="entry name" value="S-adenosyl-L-methionine-dependent methyltransferases"/>
    <property type="match status" value="1"/>
</dbReference>
<dbReference type="CDD" id="cd02440">
    <property type="entry name" value="AdoMet_MTases"/>
    <property type="match status" value="1"/>
</dbReference>
<dbReference type="RefSeq" id="WP_155587179.1">
    <property type="nucleotide sequence ID" value="NZ_WFKQ01000004.1"/>
</dbReference>
<dbReference type="AlphaFoldDB" id="A0A844M0C8"/>
<gene>
    <name evidence="1" type="ORF">GB996_06480</name>
</gene>
<accession>A0A844M0C8</accession>
<dbReference type="PANTHER" id="PTHR43667">
    <property type="entry name" value="CYCLOPROPANE-FATTY-ACYL-PHOSPHOLIPID SYNTHASE"/>
    <property type="match status" value="1"/>
</dbReference>
<dbReference type="Pfam" id="PF02353">
    <property type="entry name" value="CMAS"/>
    <property type="match status" value="1"/>
</dbReference>
<dbReference type="Pfam" id="PF07103">
    <property type="entry name" value="DUF1365"/>
    <property type="match status" value="1"/>
</dbReference>
<protein>
    <submittedName>
        <fullName evidence="1">DUF1365 family protein</fullName>
    </submittedName>
</protein>
<name>A0A844M0C8_9GAMM</name>
<dbReference type="InterPro" id="IPR029063">
    <property type="entry name" value="SAM-dependent_MTases_sf"/>
</dbReference>
<dbReference type="Proteomes" id="UP000442109">
    <property type="component" value="Unassembled WGS sequence"/>
</dbReference>
<dbReference type="Gene3D" id="3.40.50.150">
    <property type="entry name" value="Vaccinia Virus protein VP39"/>
    <property type="match status" value="1"/>
</dbReference>
<dbReference type="InterPro" id="IPR010775">
    <property type="entry name" value="DUF1365"/>
</dbReference>
<dbReference type="PANTHER" id="PTHR43667:SF2">
    <property type="entry name" value="FATTY ACID C-METHYL TRANSFERASE"/>
    <property type="match status" value="1"/>
</dbReference>
<dbReference type="OrthoDB" id="9782855at2"/>
<reference evidence="1 2" key="1">
    <citation type="journal article" date="2019" name="PLoS ONE">
        <title>Pup mortality in New Zealand sea lions (Phocarctos hookeri) at Enderby Island, Auckland Islands, 2013-18.</title>
        <authorList>
            <person name="Michael S.A."/>
            <person name="Hayman D.T.S."/>
            <person name="Gray R."/>
            <person name="Zhang J."/>
            <person name="Rogers L."/>
            <person name="Roe W.D."/>
        </authorList>
    </citation>
    <scope>NUCLEOTIDE SEQUENCE [LARGE SCALE GENOMIC DNA]</scope>
    <source>
        <strain evidence="1 2">SM868</strain>
    </source>
</reference>
<keyword evidence="2" id="KW-1185">Reference proteome</keyword>
<dbReference type="InterPro" id="IPR050723">
    <property type="entry name" value="CFA/CMAS"/>
</dbReference>
<proteinExistence type="predicted"/>
<evidence type="ECO:0000313" key="2">
    <source>
        <dbReference type="Proteomes" id="UP000442109"/>
    </source>
</evidence>
<dbReference type="EMBL" id="WFKQ01000004">
    <property type="protein sequence ID" value="MUG32439.1"/>
    <property type="molecule type" value="Genomic_DNA"/>
</dbReference>
<comment type="caution">
    <text evidence="1">The sequence shown here is derived from an EMBL/GenBank/DDBJ whole genome shotgun (WGS) entry which is preliminary data.</text>
</comment>
<organism evidence="1 2">
    <name type="scientific">Psychrobacter sanguinis</name>
    <dbReference type="NCBI Taxonomy" id="861445"/>
    <lineage>
        <taxon>Bacteria</taxon>
        <taxon>Pseudomonadati</taxon>
        <taxon>Pseudomonadota</taxon>
        <taxon>Gammaproteobacteria</taxon>
        <taxon>Moraxellales</taxon>
        <taxon>Moraxellaceae</taxon>
        <taxon>Psychrobacter</taxon>
    </lineage>
</organism>
<sequence>MPTNISAHKVSADKDSHHNLRHQALPHQILTGTTWHVRHLPSKHKFSYPYRYWGLSLNRLVAGDFPDKLGKAWNNLHHFDFSDYVDLEKVEHAHYKNAQYVTDDLMDTQRQAQQWQHKVLQQFQRLTDSAPSGDILALVVSRNLGFYFSPVNFYIGFDAEGDVSHLLAEISNTPWDKRHFYGFKLDGNISEFSHNKGFHVSPFNPLDQTYTWKVKLVDNPLGLKQLILSIQVSDSRGKVFEAGINMTPQAMTVSNITKTLTNNPVMNYSSMGRIYWHALLIYALKKVPYMGYNQRLQGSKQAAHVASRQHNDQIREPKMLIQPHHPTDRKTHSLVKRMTNSPALTPVKLGIDVVSRRVLFKALSYLQFGSITVIEGQGSNKTRKRRKTHNTFTFGNKPQKLNPKFSGEVAGNHALHAVLEVHNKDFYRKLITGGDIALADSYINGEWEVDDLTALIRLGARNKKISHKLDGKLSKLTKTFEFKKHKSRSNTVSNSKSNILAHYDLGNDMYQSFLDDSMMYSSAIYPAPGATLYEAQQHKLKTLCTLLELTPEDHVIEIGTGWGGFAIYAATHYGCQVTTTTISDAQYEEAKRRVHQAGLSSKITLLKQDYRHLEGQYDKLISIEMVEAVGHEYLPTFFAKCNALLKPNGIMALQAITFNDQGYDDYLSSADFIQSHIFPGGCLLSNQEISNQFTQQTDMVVKSLIDYGYDYAQTLRDWRHAFMAHLEDIRAMGYDEAFIRLWQFYFCYCEAGFLERTIGVVQVKAVKPDNR</sequence>